<proteinExistence type="inferred from homology"/>
<dbReference type="AlphaFoldDB" id="A0A9P5N2S4"/>
<dbReference type="PROSITE" id="PS51471">
    <property type="entry name" value="FE2OG_OXY"/>
    <property type="match status" value="1"/>
</dbReference>
<protein>
    <submittedName>
        <fullName evidence="3">Clavaminate synthase-like protein</fullName>
    </submittedName>
</protein>
<comment type="similarity">
    <text evidence="1">Belongs to the iron/ascorbate-dependent oxidoreductase family.</text>
</comment>
<dbReference type="InterPro" id="IPR005123">
    <property type="entry name" value="Oxoglu/Fe-dep_dioxygenase_dom"/>
</dbReference>
<feature type="domain" description="Fe2OG dioxygenase" evidence="2">
    <location>
        <begin position="190"/>
        <end position="304"/>
    </location>
</feature>
<organism evidence="3 4">
    <name type="scientific">Russula ochroleuca</name>
    <dbReference type="NCBI Taxonomy" id="152965"/>
    <lineage>
        <taxon>Eukaryota</taxon>
        <taxon>Fungi</taxon>
        <taxon>Dikarya</taxon>
        <taxon>Basidiomycota</taxon>
        <taxon>Agaricomycotina</taxon>
        <taxon>Agaricomycetes</taxon>
        <taxon>Russulales</taxon>
        <taxon>Russulaceae</taxon>
        <taxon>Russula</taxon>
    </lineage>
</organism>
<accession>A0A9P5N2S4</accession>
<reference evidence="3" key="1">
    <citation type="submission" date="2019-10" db="EMBL/GenBank/DDBJ databases">
        <authorList>
            <consortium name="DOE Joint Genome Institute"/>
            <person name="Kuo A."/>
            <person name="Miyauchi S."/>
            <person name="Kiss E."/>
            <person name="Drula E."/>
            <person name="Kohler A."/>
            <person name="Sanchez-Garcia M."/>
            <person name="Andreopoulos B."/>
            <person name="Barry K.W."/>
            <person name="Bonito G."/>
            <person name="Buee M."/>
            <person name="Carver A."/>
            <person name="Chen C."/>
            <person name="Cichocki N."/>
            <person name="Clum A."/>
            <person name="Culley D."/>
            <person name="Crous P.W."/>
            <person name="Fauchery L."/>
            <person name="Girlanda M."/>
            <person name="Hayes R."/>
            <person name="Keri Z."/>
            <person name="LaButti K."/>
            <person name="Lipzen A."/>
            <person name="Lombard V."/>
            <person name="Magnuson J."/>
            <person name="Maillard F."/>
            <person name="Morin E."/>
            <person name="Murat C."/>
            <person name="Nolan M."/>
            <person name="Ohm R."/>
            <person name="Pangilinan J."/>
            <person name="Pereira M."/>
            <person name="Perotto S."/>
            <person name="Peter M."/>
            <person name="Riley R."/>
            <person name="Sitrit Y."/>
            <person name="Stielow B."/>
            <person name="Szollosi G."/>
            <person name="Zifcakova L."/>
            <person name="Stursova M."/>
            <person name="Spatafora J.W."/>
            <person name="Tedersoo L."/>
            <person name="Vaario L.-M."/>
            <person name="Yamada A."/>
            <person name="Yan M."/>
            <person name="Wang P."/>
            <person name="Xu J."/>
            <person name="Bruns T."/>
            <person name="Baldrian P."/>
            <person name="Vilgalys R."/>
            <person name="Henrissat B."/>
            <person name="Grigoriev I.V."/>
            <person name="Hibbett D."/>
            <person name="Nagy L.G."/>
            <person name="Martin F.M."/>
        </authorList>
    </citation>
    <scope>NUCLEOTIDE SEQUENCE</scope>
    <source>
        <strain evidence="3">Prilba</strain>
    </source>
</reference>
<name>A0A9P5N2S4_9AGAM</name>
<evidence type="ECO:0000259" key="2">
    <source>
        <dbReference type="PROSITE" id="PS51471"/>
    </source>
</evidence>
<keyword evidence="4" id="KW-1185">Reference proteome</keyword>
<keyword evidence="1" id="KW-0560">Oxidoreductase</keyword>
<evidence type="ECO:0000256" key="1">
    <source>
        <dbReference type="RuleBase" id="RU003682"/>
    </source>
</evidence>
<keyword evidence="1" id="KW-0479">Metal-binding</keyword>
<dbReference type="PANTHER" id="PTHR47990">
    <property type="entry name" value="2-OXOGLUTARATE (2OG) AND FE(II)-DEPENDENT OXYGENASE SUPERFAMILY PROTEIN-RELATED"/>
    <property type="match status" value="1"/>
</dbReference>
<evidence type="ECO:0000313" key="3">
    <source>
        <dbReference type="EMBL" id="KAF8484689.1"/>
    </source>
</evidence>
<dbReference type="GO" id="GO:0016491">
    <property type="term" value="F:oxidoreductase activity"/>
    <property type="evidence" value="ECO:0007669"/>
    <property type="project" value="UniProtKB-KW"/>
</dbReference>
<keyword evidence="1" id="KW-0408">Iron</keyword>
<sequence>MASSVLRVDARSDQTFRIPLIDLGKYRHADSLSEKRKTADEIVNGFKEVGFIYLEGHGIPPGKVDNVFRKSAEFFRLSPSIKDKLAWEDPRANRGYVKIGRERVTQSKDAVEIAELRNKTPDIKETMEIGRDWDKTWRNYWPQESDAPGFKQTMLDFFQTCHELHSVVMRAIALGLDLDEMFFEDKINEQYHNLRLLSYPSIETSLLKKDGQTRAGAHSDYGTLTLLFQDNVGGLEVENPHTGQFQPARPIPGTIVVNTGDLLARWSNDILRSTLHRVVAPSTESANADRMTPLRQSIAFFCNPNGGARISCLPNCHWPGYEAKYGPITTEEYIVGRLASTIVD</sequence>
<dbReference type="InterPro" id="IPR027443">
    <property type="entry name" value="IPNS-like_sf"/>
</dbReference>
<reference evidence="3" key="2">
    <citation type="journal article" date="2020" name="Nat. Commun.">
        <title>Large-scale genome sequencing of mycorrhizal fungi provides insights into the early evolution of symbiotic traits.</title>
        <authorList>
            <person name="Miyauchi S."/>
            <person name="Kiss E."/>
            <person name="Kuo A."/>
            <person name="Drula E."/>
            <person name="Kohler A."/>
            <person name="Sanchez-Garcia M."/>
            <person name="Morin E."/>
            <person name="Andreopoulos B."/>
            <person name="Barry K.W."/>
            <person name="Bonito G."/>
            <person name="Buee M."/>
            <person name="Carver A."/>
            <person name="Chen C."/>
            <person name="Cichocki N."/>
            <person name="Clum A."/>
            <person name="Culley D."/>
            <person name="Crous P.W."/>
            <person name="Fauchery L."/>
            <person name="Girlanda M."/>
            <person name="Hayes R.D."/>
            <person name="Keri Z."/>
            <person name="LaButti K."/>
            <person name="Lipzen A."/>
            <person name="Lombard V."/>
            <person name="Magnuson J."/>
            <person name="Maillard F."/>
            <person name="Murat C."/>
            <person name="Nolan M."/>
            <person name="Ohm R.A."/>
            <person name="Pangilinan J."/>
            <person name="Pereira M.F."/>
            <person name="Perotto S."/>
            <person name="Peter M."/>
            <person name="Pfister S."/>
            <person name="Riley R."/>
            <person name="Sitrit Y."/>
            <person name="Stielow J.B."/>
            <person name="Szollosi G."/>
            <person name="Zifcakova L."/>
            <person name="Stursova M."/>
            <person name="Spatafora J.W."/>
            <person name="Tedersoo L."/>
            <person name="Vaario L.M."/>
            <person name="Yamada A."/>
            <person name="Yan M."/>
            <person name="Wang P."/>
            <person name="Xu J."/>
            <person name="Bruns T."/>
            <person name="Baldrian P."/>
            <person name="Vilgalys R."/>
            <person name="Dunand C."/>
            <person name="Henrissat B."/>
            <person name="Grigoriev I.V."/>
            <person name="Hibbett D."/>
            <person name="Nagy L.G."/>
            <person name="Martin F.M."/>
        </authorList>
    </citation>
    <scope>NUCLEOTIDE SEQUENCE</scope>
    <source>
        <strain evidence="3">Prilba</strain>
    </source>
</reference>
<dbReference type="SUPFAM" id="SSF51197">
    <property type="entry name" value="Clavaminate synthase-like"/>
    <property type="match status" value="1"/>
</dbReference>
<gene>
    <name evidence="3" type="ORF">DFH94DRAFT_689086</name>
</gene>
<dbReference type="OrthoDB" id="288590at2759"/>
<dbReference type="PRINTS" id="PR00682">
    <property type="entry name" value="IPNSYNTHASE"/>
</dbReference>
<dbReference type="InterPro" id="IPR026992">
    <property type="entry name" value="DIOX_N"/>
</dbReference>
<dbReference type="GO" id="GO:0046872">
    <property type="term" value="F:metal ion binding"/>
    <property type="evidence" value="ECO:0007669"/>
    <property type="project" value="UniProtKB-KW"/>
</dbReference>
<dbReference type="Proteomes" id="UP000759537">
    <property type="component" value="Unassembled WGS sequence"/>
</dbReference>
<comment type="caution">
    <text evidence="3">The sequence shown here is derived from an EMBL/GenBank/DDBJ whole genome shotgun (WGS) entry which is preliminary data.</text>
</comment>
<dbReference type="EMBL" id="WHVB01000003">
    <property type="protein sequence ID" value="KAF8484689.1"/>
    <property type="molecule type" value="Genomic_DNA"/>
</dbReference>
<dbReference type="Gene3D" id="2.60.120.330">
    <property type="entry name" value="B-lactam Antibiotic, Isopenicillin N Synthase, Chain"/>
    <property type="match status" value="1"/>
</dbReference>
<evidence type="ECO:0000313" key="4">
    <source>
        <dbReference type="Proteomes" id="UP000759537"/>
    </source>
</evidence>
<dbReference type="InterPro" id="IPR044861">
    <property type="entry name" value="IPNS-like_FE2OG_OXY"/>
</dbReference>
<dbReference type="Pfam" id="PF14226">
    <property type="entry name" value="DIOX_N"/>
    <property type="match status" value="1"/>
</dbReference>
<dbReference type="InterPro" id="IPR050231">
    <property type="entry name" value="Iron_ascorbate_oxido_reductase"/>
</dbReference>
<dbReference type="Pfam" id="PF03171">
    <property type="entry name" value="2OG-FeII_Oxy"/>
    <property type="match status" value="1"/>
</dbReference>